<dbReference type="InterPro" id="IPR024537">
    <property type="entry name" value="DUF3322"/>
</dbReference>
<reference evidence="2" key="1">
    <citation type="submission" date="2022-11" db="EMBL/GenBank/DDBJ databases">
        <title>Methylomonas rapida sp. nov., Carotenoid-Producing Obligate Methanotrophs with High Growth Characteristics and Biotechnological Potential.</title>
        <authorList>
            <person name="Tikhonova E.N."/>
            <person name="Suleimanov R.Z."/>
            <person name="Miroshnikov K."/>
            <person name="Oshkin I.Y."/>
            <person name="Belova S.E."/>
            <person name="Danilova O.V."/>
            <person name="Ashikhmin A."/>
            <person name="Konopkin A."/>
            <person name="But S.Y."/>
            <person name="Khmelenina V.N."/>
            <person name="Kuznetsov N."/>
            <person name="Pimenov N.V."/>
            <person name="Dedysh S.N."/>
        </authorList>
    </citation>
    <scope>NUCLEOTIDE SEQUENCE</scope>
    <source>
        <strain evidence="2">MP1</strain>
    </source>
</reference>
<name>A0ABY7GI71_9GAMM</name>
<evidence type="ECO:0000313" key="3">
    <source>
        <dbReference type="Proteomes" id="UP001162780"/>
    </source>
</evidence>
<gene>
    <name evidence="2" type="ORF">NM686_000100</name>
</gene>
<proteinExistence type="predicted"/>
<keyword evidence="3" id="KW-1185">Reference proteome</keyword>
<dbReference type="RefSeq" id="WP_255189912.1">
    <property type="nucleotide sequence ID" value="NZ_CP113517.1"/>
</dbReference>
<sequence>MDRPWGLLPSDIEELILKREWQNFTGLKARLLNDKPFPIRIGLKPPTGQLAVGDMEHFQKFIGQWRSFAAQHLIEWETRNYRVLSEQTLPKFFLNP</sequence>
<dbReference type="EMBL" id="CP113517">
    <property type="protein sequence ID" value="WAR44945.1"/>
    <property type="molecule type" value="Genomic_DNA"/>
</dbReference>
<evidence type="ECO:0000259" key="1">
    <source>
        <dbReference type="Pfam" id="PF11795"/>
    </source>
</evidence>
<protein>
    <submittedName>
        <fullName evidence="2">DUF3322 domain-containing protein</fullName>
    </submittedName>
</protein>
<accession>A0ABY7GI71</accession>
<organism evidence="2 3">
    <name type="scientific">Methylomonas rapida</name>
    <dbReference type="NCBI Taxonomy" id="2963939"/>
    <lineage>
        <taxon>Bacteria</taxon>
        <taxon>Pseudomonadati</taxon>
        <taxon>Pseudomonadota</taxon>
        <taxon>Gammaproteobacteria</taxon>
        <taxon>Methylococcales</taxon>
        <taxon>Methylococcaceae</taxon>
        <taxon>Methylomonas</taxon>
    </lineage>
</organism>
<feature type="domain" description="DUF3322" evidence="1">
    <location>
        <begin position="9"/>
        <end position="91"/>
    </location>
</feature>
<dbReference type="Proteomes" id="UP001162780">
    <property type="component" value="Chromosome"/>
</dbReference>
<evidence type="ECO:0000313" key="2">
    <source>
        <dbReference type="EMBL" id="WAR44945.1"/>
    </source>
</evidence>
<dbReference type="Pfam" id="PF11795">
    <property type="entry name" value="DUF3322"/>
    <property type="match status" value="1"/>
</dbReference>